<dbReference type="Proteomes" id="UP000244336">
    <property type="component" value="Chromosome 9"/>
</dbReference>
<accession>A0A2T7BZP5</accession>
<evidence type="ECO:0000313" key="2">
    <source>
        <dbReference type="Proteomes" id="UP000244336"/>
    </source>
</evidence>
<name>A0A2T7BZP5_9POAL</name>
<gene>
    <name evidence="1" type="ORF">GQ55_9G048700</name>
</gene>
<keyword evidence="2" id="KW-1185">Reference proteome</keyword>
<proteinExistence type="predicted"/>
<reference evidence="1 2" key="1">
    <citation type="submission" date="2018-04" db="EMBL/GenBank/DDBJ databases">
        <title>WGS assembly of Panicum hallii var. hallii HAL2.</title>
        <authorList>
            <person name="Lovell J."/>
            <person name="Jenkins J."/>
            <person name="Lowry D."/>
            <person name="Mamidi S."/>
            <person name="Sreedasyam A."/>
            <person name="Weng X."/>
            <person name="Barry K."/>
            <person name="Bonette J."/>
            <person name="Campitelli B."/>
            <person name="Daum C."/>
            <person name="Gordon S."/>
            <person name="Gould B."/>
            <person name="Lipzen A."/>
            <person name="MacQueen A."/>
            <person name="Palacio-Mejia J."/>
            <person name="Plott C."/>
            <person name="Shakirov E."/>
            <person name="Shu S."/>
            <person name="Yoshinaga Y."/>
            <person name="Zane M."/>
            <person name="Rokhsar D."/>
            <person name="Grimwood J."/>
            <person name="Schmutz J."/>
            <person name="Juenger T."/>
        </authorList>
    </citation>
    <scope>NUCLEOTIDE SEQUENCE [LARGE SCALE GENOMIC DNA]</scope>
    <source>
        <strain evidence="2">cv. HAL2</strain>
    </source>
</reference>
<sequence length="61" mass="7237">MFILLCVNSEVLISIIRKFRVHLLPCSNPEVPDSLTRRFRIWREVNFIRCFGVRCAYSFSS</sequence>
<organism evidence="1 2">
    <name type="scientific">Panicum hallii var. hallii</name>
    <dbReference type="NCBI Taxonomy" id="1504633"/>
    <lineage>
        <taxon>Eukaryota</taxon>
        <taxon>Viridiplantae</taxon>
        <taxon>Streptophyta</taxon>
        <taxon>Embryophyta</taxon>
        <taxon>Tracheophyta</taxon>
        <taxon>Spermatophyta</taxon>
        <taxon>Magnoliopsida</taxon>
        <taxon>Liliopsida</taxon>
        <taxon>Poales</taxon>
        <taxon>Poaceae</taxon>
        <taxon>PACMAD clade</taxon>
        <taxon>Panicoideae</taxon>
        <taxon>Panicodae</taxon>
        <taxon>Paniceae</taxon>
        <taxon>Panicinae</taxon>
        <taxon>Panicum</taxon>
        <taxon>Panicum sect. Panicum</taxon>
    </lineage>
</organism>
<dbReference type="AlphaFoldDB" id="A0A2T7BZP5"/>
<dbReference type="Gramene" id="PUZ36569">
    <property type="protein sequence ID" value="PUZ36569"/>
    <property type="gene ID" value="GQ55_9G048700"/>
</dbReference>
<dbReference type="EMBL" id="CM009757">
    <property type="protein sequence ID" value="PUZ36569.1"/>
    <property type="molecule type" value="Genomic_DNA"/>
</dbReference>
<evidence type="ECO:0000313" key="1">
    <source>
        <dbReference type="EMBL" id="PUZ36569.1"/>
    </source>
</evidence>
<protein>
    <submittedName>
        <fullName evidence="1">Uncharacterized protein</fullName>
    </submittedName>
</protein>